<dbReference type="GO" id="GO:0009063">
    <property type="term" value="P:amino acid catabolic process"/>
    <property type="evidence" value="ECO:0007669"/>
    <property type="project" value="InterPro"/>
</dbReference>
<dbReference type="SFLD" id="SFLDS00001">
    <property type="entry name" value="Enolase"/>
    <property type="match status" value="1"/>
</dbReference>
<evidence type="ECO:0000259" key="3">
    <source>
        <dbReference type="SMART" id="SM00922"/>
    </source>
</evidence>
<dbReference type="SUPFAM" id="SSF54826">
    <property type="entry name" value="Enolase N-terminal domain-like"/>
    <property type="match status" value="1"/>
</dbReference>
<dbReference type="InterPro" id="IPR036849">
    <property type="entry name" value="Enolase-like_C_sf"/>
</dbReference>
<dbReference type="PROSITE" id="PS00908">
    <property type="entry name" value="MR_MLE_1"/>
    <property type="match status" value="1"/>
</dbReference>
<dbReference type="HOGENOM" id="CLU_030273_3_2_1"/>
<name>A0A0D1YUD3_9EURO</name>
<dbReference type="InterPro" id="IPR018110">
    <property type="entry name" value="Mandel_Rmase/mucon_lact_enz_CS"/>
</dbReference>
<dbReference type="SUPFAM" id="SSF51604">
    <property type="entry name" value="Enolase C-terminal domain-like"/>
    <property type="match status" value="1"/>
</dbReference>
<evidence type="ECO:0000256" key="2">
    <source>
        <dbReference type="ARBA" id="ARBA00023239"/>
    </source>
</evidence>
<dbReference type="InterPro" id="IPR034593">
    <property type="entry name" value="DgoD-like"/>
</dbReference>
<dbReference type="Gene3D" id="3.20.20.120">
    <property type="entry name" value="Enolase-like C-terminal domain"/>
    <property type="match status" value="1"/>
</dbReference>
<dbReference type="InterPro" id="IPR029065">
    <property type="entry name" value="Enolase_C-like"/>
</dbReference>
<dbReference type="Pfam" id="PF02746">
    <property type="entry name" value="MR_MLE_N"/>
    <property type="match status" value="1"/>
</dbReference>
<dbReference type="AlphaFoldDB" id="A0A0D1YUD3"/>
<accession>A0A0D1YUD3</accession>
<reference evidence="4 5" key="1">
    <citation type="submission" date="2015-01" db="EMBL/GenBank/DDBJ databases">
        <title>The Genome Sequence of Exophiala sideris CBS121828.</title>
        <authorList>
            <consortium name="The Broad Institute Genomics Platform"/>
            <person name="Cuomo C."/>
            <person name="de Hoog S."/>
            <person name="Gorbushina A."/>
            <person name="Stielow B."/>
            <person name="Teixiera M."/>
            <person name="Abouelleil A."/>
            <person name="Chapman S.B."/>
            <person name="Priest M."/>
            <person name="Young S.K."/>
            <person name="Wortman J."/>
            <person name="Nusbaum C."/>
            <person name="Birren B."/>
        </authorList>
    </citation>
    <scope>NUCLEOTIDE SEQUENCE [LARGE SCALE GENOMIC DNA]</scope>
    <source>
        <strain evidence="4 5">CBS 121828</strain>
    </source>
</reference>
<dbReference type="NCBIfam" id="NF010624">
    <property type="entry name" value="PRK14017.1"/>
    <property type="match status" value="1"/>
</dbReference>
<dbReference type="Proteomes" id="UP000053599">
    <property type="component" value="Unassembled WGS sequence"/>
</dbReference>
<dbReference type="Pfam" id="PF13378">
    <property type="entry name" value="MR_MLE_C"/>
    <property type="match status" value="1"/>
</dbReference>
<dbReference type="CDD" id="cd03316">
    <property type="entry name" value="MR_like"/>
    <property type="match status" value="1"/>
</dbReference>
<keyword evidence="2" id="KW-0456">Lyase</keyword>
<dbReference type="GO" id="GO:0016829">
    <property type="term" value="F:lyase activity"/>
    <property type="evidence" value="ECO:0007669"/>
    <property type="project" value="UniProtKB-KW"/>
</dbReference>
<dbReference type="EMBL" id="KN846954">
    <property type="protein sequence ID" value="KIV78468.1"/>
    <property type="molecule type" value="Genomic_DNA"/>
</dbReference>
<dbReference type="PANTHER" id="PTHR48080">
    <property type="entry name" value="D-GALACTONATE DEHYDRATASE-RELATED"/>
    <property type="match status" value="1"/>
</dbReference>
<feature type="domain" description="Mandelate racemase/muconate lactonizing enzyme C-terminal" evidence="3">
    <location>
        <begin position="128"/>
        <end position="239"/>
    </location>
</feature>
<sequence>MDTRQQIIKVVEPLHVGQFMFVRVITDQGVTGYGEAGIWGHITTAATAISRFAEYLVGKKAFDIEHHWNVMHRFSYFQGLAINAAISAIDIALWDIKGRSLGVPIYELLGGACRQKARVYGHIYENTIEKVLAECQRKMDLGFTAFGHINPFLDEGSDQVYFKTHVKKMRDAVDNVKRMREVVGDKVDLLIELHRRLTPAEAVTFCNSIQDTCPMFVEDPIRPESADAMARVADRLSVPIATGERFCTIYEFQALLSRDAVEFVRVDVAVCGGITGAKKVAAMAEAHNVQVVPHNPLSPIGLAACLQVAAAIPNFAIQEYATGFEAGVFESTLDHLGSNIVDHCPKVVDGFVDIPSGPGLGIKLLDEAQSIRPPLVQPIKMRPHKDGFVVDQ</sequence>
<dbReference type="InterPro" id="IPR029017">
    <property type="entry name" value="Enolase-like_N"/>
</dbReference>
<dbReference type="InterPro" id="IPR013341">
    <property type="entry name" value="Mandelate_racemase_N_dom"/>
</dbReference>
<dbReference type="OrthoDB" id="2579025at2759"/>
<organism evidence="4 5">
    <name type="scientific">Exophiala sideris</name>
    <dbReference type="NCBI Taxonomy" id="1016849"/>
    <lineage>
        <taxon>Eukaryota</taxon>
        <taxon>Fungi</taxon>
        <taxon>Dikarya</taxon>
        <taxon>Ascomycota</taxon>
        <taxon>Pezizomycotina</taxon>
        <taxon>Eurotiomycetes</taxon>
        <taxon>Chaetothyriomycetidae</taxon>
        <taxon>Chaetothyriales</taxon>
        <taxon>Herpotrichiellaceae</taxon>
        <taxon>Exophiala</taxon>
    </lineage>
</organism>
<dbReference type="InterPro" id="IPR013342">
    <property type="entry name" value="Mandelate_racemase_C"/>
</dbReference>
<gene>
    <name evidence="4" type="ORF">PV11_10183</name>
</gene>
<evidence type="ECO:0000313" key="4">
    <source>
        <dbReference type="EMBL" id="KIV78468.1"/>
    </source>
</evidence>
<evidence type="ECO:0000256" key="1">
    <source>
        <dbReference type="ARBA" id="ARBA00001946"/>
    </source>
</evidence>
<dbReference type="SMART" id="SM00922">
    <property type="entry name" value="MR_MLE"/>
    <property type="match status" value="1"/>
</dbReference>
<dbReference type="STRING" id="1016849.A0A0D1YUD3"/>
<proteinExistence type="predicted"/>
<comment type="cofactor">
    <cofactor evidence="1">
        <name>Mg(2+)</name>
        <dbReference type="ChEBI" id="CHEBI:18420"/>
    </cofactor>
</comment>
<dbReference type="PANTHER" id="PTHR48080:SF2">
    <property type="entry name" value="D-GALACTONATE DEHYDRATASE"/>
    <property type="match status" value="1"/>
</dbReference>
<protein>
    <recommendedName>
        <fullName evidence="3">Mandelate racemase/muconate lactonizing enzyme C-terminal domain-containing protein</fullName>
    </recommendedName>
</protein>
<evidence type="ECO:0000313" key="5">
    <source>
        <dbReference type="Proteomes" id="UP000053599"/>
    </source>
</evidence>
<dbReference type="SFLD" id="SFLDG00179">
    <property type="entry name" value="mandelate_racemase"/>
    <property type="match status" value="1"/>
</dbReference>
<dbReference type="Gene3D" id="3.30.390.10">
    <property type="entry name" value="Enolase-like, N-terminal domain"/>
    <property type="match status" value="1"/>
</dbReference>